<evidence type="ECO:0000256" key="6">
    <source>
        <dbReference type="ARBA" id="ARBA00022946"/>
    </source>
</evidence>
<feature type="domain" description="Elongation factor G-like" evidence="13">
    <location>
        <begin position="27"/>
        <end position="104"/>
    </location>
</feature>
<dbReference type="InterPro" id="IPR000178">
    <property type="entry name" value="TF_IF2_bacterial-like"/>
</dbReference>
<dbReference type="GO" id="GO:0005739">
    <property type="term" value="C:mitochondrion"/>
    <property type="evidence" value="ECO:0007669"/>
    <property type="project" value="UniProtKB-SubCell"/>
</dbReference>
<feature type="coiled-coil region" evidence="11">
    <location>
        <begin position="113"/>
        <end position="154"/>
    </location>
</feature>
<comment type="similarity">
    <text evidence="2">Belongs to the TRAFAC class translation factor GTPase superfamily. Classic translation factor GTPase family. IF-2 subfamily.</text>
</comment>
<accession>A0A1E3PG77</accession>
<dbReference type="CDD" id="cd03702">
    <property type="entry name" value="IF2_mtIF2_II"/>
    <property type="match status" value="1"/>
</dbReference>
<evidence type="ECO:0000256" key="4">
    <source>
        <dbReference type="ARBA" id="ARBA00022741"/>
    </source>
</evidence>
<dbReference type="FunFam" id="3.40.50.10050:FF:000001">
    <property type="entry name" value="Translation initiation factor IF-2"/>
    <property type="match status" value="1"/>
</dbReference>
<comment type="subcellular location">
    <subcellularLocation>
        <location evidence="1">Mitochondrion</location>
    </subcellularLocation>
</comment>
<organism evidence="14 15">
    <name type="scientific">Nadsonia fulvescens var. elongata DSM 6958</name>
    <dbReference type="NCBI Taxonomy" id="857566"/>
    <lineage>
        <taxon>Eukaryota</taxon>
        <taxon>Fungi</taxon>
        <taxon>Dikarya</taxon>
        <taxon>Ascomycota</taxon>
        <taxon>Saccharomycotina</taxon>
        <taxon>Dipodascomycetes</taxon>
        <taxon>Dipodascales</taxon>
        <taxon>Dipodascales incertae sedis</taxon>
        <taxon>Nadsonia</taxon>
    </lineage>
</organism>
<evidence type="ECO:0000259" key="13">
    <source>
        <dbReference type="Pfam" id="PF22042"/>
    </source>
</evidence>
<keyword evidence="11" id="KW-0175">Coiled coil</keyword>
<dbReference type="AlphaFoldDB" id="A0A1E3PG77"/>
<evidence type="ECO:0000313" key="14">
    <source>
        <dbReference type="EMBL" id="ODQ64423.1"/>
    </source>
</evidence>
<evidence type="ECO:0000313" key="15">
    <source>
        <dbReference type="Proteomes" id="UP000095009"/>
    </source>
</evidence>
<evidence type="ECO:0000256" key="7">
    <source>
        <dbReference type="ARBA" id="ARBA00023128"/>
    </source>
</evidence>
<evidence type="ECO:0000256" key="8">
    <source>
        <dbReference type="ARBA" id="ARBA00023134"/>
    </source>
</evidence>
<evidence type="ECO:0000256" key="5">
    <source>
        <dbReference type="ARBA" id="ARBA00022917"/>
    </source>
</evidence>
<dbReference type="Gene3D" id="3.40.50.10050">
    <property type="entry name" value="Translation initiation factor IF- 2, domain 3"/>
    <property type="match status" value="1"/>
</dbReference>
<comment type="function">
    <text evidence="9">One of the essential components for the initiation of protein synthesis. Protects formylmethionyl-tRNA from spontaneous hydrolysis and promotes its binding to the 30S ribosomal subunits. Also involved in the hydrolysis of GTP during the formation of the 70S ribosomal complex.</text>
</comment>
<feature type="domain" description="Translation initiation factor IF- 2" evidence="12">
    <location>
        <begin position="173"/>
        <end position="269"/>
    </location>
</feature>
<evidence type="ECO:0000256" key="1">
    <source>
        <dbReference type="ARBA" id="ARBA00004173"/>
    </source>
</evidence>
<sequence length="391" mass="43569">MGIDKLEEAIITLSEIQDLRGDPKGNVEGWVIESQVKKGLGNVATVLVRRGTIKPGITIVAGNVWCKVRSIKDDKGKILKQADPGAPVEIIGWKDLPEAGDEVLQSKTENEAKQAINNRLERAKRVREAKDIEIINQKRHMMKIEQEKEQAKLERIRLGLPEEDPNADITSTKPGVQEVNFIVRADVSGSVEAIVESIEGLGNKEIKVRVLSSGVGSPSLSDLERAEVSNATVLAFNVKVEKEVMNKSLRSNTPIKQHNIIYKLLEDVTEILTDNLPTETKIKVLGEAMIKDVFEITGKRNSKVRVAGCKVSNGLIKRGALVRVFRGKEGSNLSEKKEVYKGKVDSLKHHKDDINEIKKDKECGIGFDGWKNFEQGDIIQTYEEFEVKRHL</sequence>
<evidence type="ECO:0000256" key="11">
    <source>
        <dbReference type="SAM" id="Coils"/>
    </source>
</evidence>
<dbReference type="EMBL" id="KV454412">
    <property type="protein sequence ID" value="ODQ64423.1"/>
    <property type="molecule type" value="Genomic_DNA"/>
</dbReference>
<dbReference type="OrthoDB" id="361630at2759"/>
<evidence type="ECO:0000256" key="10">
    <source>
        <dbReference type="ARBA" id="ARBA00044200"/>
    </source>
</evidence>
<dbReference type="GO" id="GO:0003924">
    <property type="term" value="F:GTPase activity"/>
    <property type="evidence" value="ECO:0007669"/>
    <property type="project" value="InterPro"/>
</dbReference>
<dbReference type="Gene3D" id="2.40.30.10">
    <property type="entry name" value="Translation factors"/>
    <property type="match status" value="2"/>
</dbReference>
<keyword evidence="8" id="KW-0342">GTP-binding</keyword>
<dbReference type="PROSITE" id="PS01176">
    <property type="entry name" value="IF2"/>
    <property type="match status" value="1"/>
</dbReference>
<dbReference type="InterPro" id="IPR023115">
    <property type="entry name" value="TIF_IF2_dom3"/>
</dbReference>
<gene>
    <name evidence="14" type="ORF">NADFUDRAFT_83897</name>
</gene>
<dbReference type="PANTHER" id="PTHR43381:SF20">
    <property type="entry name" value="TRANSLATION INITIATION FACTOR IF-2, MITOCHONDRIAL"/>
    <property type="match status" value="1"/>
</dbReference>
<proteinExistence type="inferred from homology"/>
<reference evidence="14 15" key="1">
    <citation type="journal article" date="2016" name="Proc. Natl. Acad. Sci. U.S.A.">
        <title>Comparative genomics of biotechnologically important yeasts.</title>
        <authorList>
            <person name="Riley R."/>
            <person name="Haridas S."/>
            <person name="Wolfe K.H."/>
            <person name="Lopes M.R."/>
            <person name="Hittinger C.T."/>
            <person name="Goeker M."/>
            <person name="Salamov A.A."/>
            <person name="Wisecaver J.H."/>
            <person name="Long T.M."/>
            <person name="Calvey C.H."/>
            <person name="Aerts A.L."/>
            <person name="Barry K.W."/>
            <person name="Choi C."/>
            <person name="Clum A."/>
            <person name="Coughlan A.Y."/>
            <person name="Deshpande S."/>
            <person name="Douglass A.P."/>
            <person name="Hanson S.J."/>
            <person name="Klenk H.-P."/>
            <person name="LaButti K.M."/>
            <person name="Lapidus A."/>
            <person name="Lindquist E.A."/>
            <person name="Lipzen A.M."/>
            <person name="Meier-Kolthoff J.P."/>
            <person name="Ohm R.A."/>
            <person name="Otillar R.P."/>
            <person name="Pangilinan J.L."/>
            <person name="Peng Y."/>
            <person name="Rokas A."/>
            <person name="Rosa C.A."/>
            <person name="Scheuner C."/>
            <person name="Sibirny A.A."/>
            <person name="Slot J.C."/>
            <person name="Stielow J.B."/>
            <person name="Sun H."/>
            <person name="Kurtzman C.P."/>
            <person name="Blackwell M."/>
            <person name="Grigoriev I.V."/>
            <person name="Jeffries T.W."/>
        </authorList>
    </citation>
    <scope>NUCLEOTIDE SEQUENCE [LARGE SCALE GENOMIC DNA]</scope>
    <source>
        <strain evidence="14 15">DSM 6958</strain>
    </source>
</reference>
<dbReference type="InterPro" id="IPR009000">
    <property type="entry name" value="Transl_B-barrel_sf"/>
</dbReference>
<dbReference type="PANTHER" id="PTHR43381">
    <property type="entry name" value="TRANSLATION INITIATION FACTOR IF-2-RELATED"/>
    <property type="match status" value="1"/>
</dbReference>
<evidence type="ECO:0000259" key="12">
    <source>
        <dbReference type="Pfam" id="PF11987"/>
    </source>
</evidence>
<protein>
    <recommendedName>
        <fullName evidence="10">Translation initiation factor IF-2, mitochondrial</fullName>
    </recommendedName>
</protein>
<dbReference type="InterPro" id="IPR015760">
    <property type="entry name" value="TIF_IF2"/>
</dbReference>
<dbReference type="InterPro" id="IPR036925">
    <property type="entry name" value="TIF_IF2_dom3_sf"/>
</dbReference>
<keyword evidence="7" id="KW-0496">Mitochondrion</keyword>
<name>A0A1E3PG77_9ASCO</name>
<keyword evidence="3" id="KW-0396">Initiation factor</keyword>
<dbReference type="SUPFAM" id="SSF50447">
    <property type="entry name" value="Translation proteins"/>
    <property type="match status" value="2"/>
</dbReference>
<dbReference type="GO" id="GO:0005525">
    <property type="term" value="F:GTP binding"/>
    <property type="evidence" value="ECO:0007669"/>
    <property type="project" value="UniProtKB-KW"/>
</dbReference>
<evidence type="ECO:0000256" key="2">
    <source>
        <dbReference type="ARBA" id="ARBA00007733"/>
    </source>
</evidence>
<dbReference type="GO" id="GO:0032543">
    <property type="term" value="P:mitochondrial translation"/>
    <property type="evidence" value="ECO:0007669"/>
    <property type="project" value="UniProtKB-ARBA"/>
</dbReference>
<evidence type="ECO:0000256" key="9">
    <source>
        <dbReference type="ARBA" id="ARBA00025162"/>
    </source>
</evidence>
<dbReference type="Proteomes" id="UP000095009">
    <property type="component" value="Unassembled WGS sequence"/>
</dbReference>
<evidence type="ECO:0000256" key="3">
    <source>
        <dbReference type="ARBA" id="ARBA00022540"/>
    </source>
</evidence>
<keyword evidence="5" id="KW-0648">Protein biosynthesis</keyword>
<dbReference type="CDD" id="cd03692">
    <property type="entry name" value="mtIF2_IVc"/>
    <property type="match status" value="1"/>
</dbReference>
<keyword evidence="4" id="KW-0547">Nucleotide-binding</keyword>
<dbReference type="FunFam" id="2.40.30.10:FF:000126">
    <property type="entry name" value="Mitochondrial translation initiation factor"/>
    <property type="match status" value="1"/>
</dbReference>
<dbReference type="Pfam" id="PF11987">
    <property type="entry name" value="IF-2"/>
    <property type="match status" value="1"/>
</dbReference>
<dbReference type="GO" id="GO:0003743">
    <property type="term" value="F:translation initiation factor activity"/>
    <property type="evidence" value="ECO:0007669"/>
    <property type="project" value="UniProtKB-KW"/>
</dbReference>
<dbReference type="Pfam" id="PF22042">
    <property type="entry name" value="EF-G_D2"/>
    <property type="match status" value="1"/>
</dbReference>
<dbReference type="SUPFAM" id="SSF52156">
    <property type="entry name" value="Initiation factor IF2/eIF5b, domain 3"/>
    <property type="match status" value="1"/>
</dbReference>
<dbReference type="FunFam" id="2.40.30.10:FF:000008">
    <property type="entry name" value="Translation initiation factor IF-2"/>
    <property type="match status" value="1"/>
</dbReference>
<dbReference type="STRING" id="857566.A0A1E3PG77"/>
<keyword evidence="15" id="KW-1185">Reference proteome</keyword>
<dbReference type="InterPro" id="IPR044145">
    <property type="entry name" value="IF2_II"/>
</dbReference>
<dbReference type="InterPro" id="IPR053905">
    <property type="entry name" value="EF-G-like_DII"/>
</dbReference>
<keyword evidence="6" id="KW-0809">Transit peptide</keyword>